<feature type="binding site" evidence="6">
    <location>
        <position position="257"/>
    </location>
    <ligand>
        <name>substrate</name>
    </ligand>
</feature>
<feature type="active site" description="Nucleophile" evidence="5 8">
    <location>
        <position position="294"/>
    </location>
</feature>
<dbReference type="PANTHER" id="PTHR40079:SF4">
    <property type="entry name" value="GH26 DOMAIN-CONTAINING PROTEIN-RELATED"/>
    <property type="match status" value="1"/>
</dbReference>
<dbReference type="GO" id="GO:0006080">
    <property type="term" value="P:substituted mannan metabolic process"/>
    <property type="evidence" value="ECO:0007669"/>
    <property type="project" value="UniProtKB-UniRule"/>
</dbReference>
<feature type="domain" description="GH26" evidence="9">
    <location>
        <begin position="25"/>
        <end position="359"/>
    </location>
</feature>
<feature type="binding site" evidence="6">
    <location>
        <position position="191"/>
    </location>
    <ligand>
        <name>substrate</name>
    </ligand>
</feature>
<name>E4RXX9_LEAB4</name>
<dbReference type="PANTHER" id="PTHR40079">
    <property type="entry name" value="MANNAN ENDO-1,4-BETA-MANNOSIDASE E-RELATED"/>
    <property type="match status" value="1"/>
</dbReference>
<evidence type="ECO:0000256" key="4">
    <source>
        <dbReference type="PIRNR" id="PIRNR018168"/>
    </source>
</evidence>
<comment type="similarity">
    <text evidence="1 4 8">Belongs to the glycosyl hydrolase 26 family.</text>
</comment>
<dbReference type="EMBL" id="CP002305">
    <property type="protein sequence ID" value="ADQ19076.1"/>
    <property type="molecule type" value="Genomic_DNA"/>
</dbReference>
<dbReference type="GO" id="GO:0005576">
    <property type="term" value="C:extracellular region"/>
    <property type="evidence" value="ECO:0007669"/>
    <property type="project" value="UniProtKB-SubCell"/>
</dbReference>
<dbReference type="HOGENOM" id="CLU_016930_0_1_10"/>
<keyword evidence="2 4" id="KW-0378">Hydrolase</keyword>
<comment type="subcellular location">
    <subcellularLocation>
        <location evidence="4">Secreted</location>
    </subcellularLocation>
</comment>
<feature type="binding site" evidence="6">
    <location>
        <position position="123"/>
    </location>
    <ligand>
        <name>substrate</name>
    </ligand>
</feature>
<organism evidence="10 11">
    <name type="scientific">Leadbetterella byssophila (strain DSM 17132 / JCM 16389 / KACC 11308 / NBRC 106382 / 4M15)</name>
    <dbReference type="NCBI Taxonomy" id="649349"/>
    <lineage>
        <taxon>Bacteria</taxon>
        <taxon>Pseudomonadati</taxon>
        <taxon>Bacteroidota</taxon>
        <taxon>Cytophagia</taxon>
        <taxon>Cytophagales</taxon>
        <taxon>Leadbetterellaceae</taxon>
        <taxon>Leadbetterella</taxon>
    </lineage>
</organism>
<feature type="active site" description="Proton donor" evidence="5 8">
    <location>
        <position position="186"/>
    </location>
</feature>
<dbReference type="InterPro" id="IPR022790">
    <property type="entry name" value="GH26_dom"/>
</dbReference>
<dbReference type="CAZy" id="GH26">
    <property type="family name" value="Glycoside Hydrolase Family 26"/>
</dbReference>
<dbReference type="EC" id="3.2.1.78" evidence="4"/>
<keyword evidence="4" id="KW-0119">Carbohydrate metabolism</keyword>
<dbReference type="PIRSF" id="PIRSF018168">
    <property type="entry name" value="Mannan-1_4-beta-mannosidase"/>
    <property type="match status" value="1"/>
</dbReference>
<evidence type="ECO:0000256" key="1">
    <source>
        <dbReference type="ARBA" id="ARBA00007754"/>
    </source>
</evidence>
<dbReference type="KEGG" id="lby:Lbys_3427"/>
<dbReference type="PROSITE" id="PS51764">
    <property type="entry name" value="GH26"/>
    <property type="match status" value="1"/>
</dbReference>
<dbReference type="SUPFAM" id="SSF51445">
    <property type="entry name" value="(Trans)glycosidases"/>
    <property type="match status" value="1"/>
</dbReference>
<dbReference type="InterPro" id="IPR000805">
    <property type="entry name" value="Glyco_hydro_26"/>
</dbReference>
<sequence>MKKSFILLFLCLAKGWCQIHPIPTLLTKNLYQNLRNFEGKGVFLGHQDALAYGLNADGSRWIGEKDRSDIHSVSGEFPAVLGLDLGRIELGTSHNLDQVPFEDMKVHIRQTYERGGFSTISWHLNNPVNPEKTSWDHVPGTVSKILEDPEVKSRYLSWLDLVAAFLSDLKTSDGNYIPVIFRPFHEHTGSWFWWGADHCTPDEYKALWKLTVDYLFQKKKLNHILIAYSTDVFRDKAHYLERYPGDEYVDLLGVDTYHRNAPESNTAFVHKLRSMLSILDQLSTEKKKPYAITETGLEQITEKDWWSNVVVPALDGFRPSYLLLWRNGYDKHYYAPYPGQGSVADFKEVLKSGKLILSNGIQGIYR</sequence>
<protein>
    <recommendedName>
        <fullName evidence="4">Mannan endo-1,4-beta-mannosidase</fullName>
        <ecNumber evidence="4">3.2.1.78</ecNumber>
    </recommendedName>
</protein>
<dbReference type="RefSeq" id="WP_013410100.1">
    <property type="nucleotide sequence ID" value="NC_014655.1"/>
</dbReference>
<dbReference type="Proteomes" id="UP000007435">
    <property type="component" value="Chromosome"/>
</dbReference>
<dbReference type="GO" id="GO:0016985">
    <property type="term" value="F:mannan endo-1,4-beta-mannosidase activity"/>
    <property type="evidence" value="ECO:0007669"/>
    <property type="project" value="UniProtKB-UniRule"/>
</dbReference>
<evidence type="ECO:0000256" key="7">
    <source>
        <dbReference type="PIRSR" id="PIRSR018168-3"/>
    </source>
</evidence>
<keyword evidence="3 4" id="KW-0326">Glycosidase</keyword>
<comment type="catalytic activity">
    <reaction evidence="4">
        <text>Random hydrolysis of (1-&gt;4)-beta-D-mannosidic linkages in mannans, galactomannans and glucomannans.</text>
        <dbReference type="EC" id="3.2.1.78"/>
    </reaction>
</comment>
<dbReference type="STRING" id="649349.Lbys_3427"/>
<dbReference type="Gene3D" id="3.20.20.80">
    <property type="entry name" value="Glycosidases"/>
    <property type="match status" value="1"/>
</dbReference>
<reference evidence="10 11" key="2">
    <citation type="journal article" date="2011" name="Stand. Genomic Sci.">
        <title>Complete genome sequence of Leadbetterella byssophila type strain (4M15).</title>
        <authorList>
            <person name="Abt B."/>
            <person name="Teshima H."/>
            <person name="Lucas S."/>
            <person name="Lapidus A."/>
            <person name="Del Rio T.G."/>
            <person name="Nolan M."/>
            <person name="Tice H."/>
            <person name="Cheng J.F."/>
            <person name="Pitluck S."/>
            <person name="Liolios K."/>
            <person name="Pagani I."/>
            <person name="Ivanova N."/>
            <person name="Mavromatis K."/>
            <person name="Pati A."/>
            <person name="Tapia R."/>
            <person name="Han C."/>
            <person name="Goodwin L."/>
            <person name="Chen A."/>
            <person name="Palaniappan K."/>
            <person name="Land M."/>
            <person name="Hauser L."/>
            <person name="Chang Y.J."/>
            <person name="Jeffries C.D."/>
            <person name="Rohde M."/>
            <person name="Goker M."/>
            <person name="Tindall B.J."/>
            <person name="Detter J.C."/>
            <person name="Woyke T."/>
            <person name="Bristow J."/>
            <person name="Eisen J.A."/>
            <person name="Markowitz V."/>
            <person name="Hugenholtz P."/>
            <person name="Klenk H.P."/>
            <person name="Kyrpides N.C."/>
        </authorList>
    </citation>
    <scope>NUCLEOTIDE SEQUENCE [LARGE SCALE GENOMIC DNA]</scope>
    <source>
        <strain evidence="11">DSM 17132 / JCM 16389 / KACC 11308 / NBRC 106382 / 4M15</strain>
    </source>
</reference>
<dbReference type="AlphaFoldDB" id="E4RXX9"/>
<evidence type="ECO:0000259" key="9">
    <source>
        <dbReference type="PROSITE" id="PS51764"/>
    </source>
</evidence>
<keyword evidence="11" id="KW-1185">Reference proteome</keyword>
<evidence type="ECO:0000313" key="11">
    <source>
        <dbReference type="Proteomes" id="UP000007435"/>
    </source>
</evidence>
<evidence type="ECO:0000256" key="5">
    <source>
        <dbReference type="PIRSR" id="PIRSR018168-1"/>
    </source>
</evidence>
<evidence type="ECO:0000313" key="10">
    <source>
        <dbReference type="EMBL" id="ADQ19076.1"/>
    </source>
</evidence>
<evidence type="ECO:0000256" key="6">
    <source>
        <dbReference type="PIRSR" id="PIRSR018168-2"/>
    </source>
</evidence>
<evidence type="ECO:0000256" key="8">
    <source>
        <dbReference type="PROSITE-ProRule" id="PRU01100"/>
    </source>
</evidence>
<reference key="1">
    <citation type="submission" date="2010-11" db="EMBL/GenBank/DDBJ databases">
        <title>The complete genome of Leadbetterella byssophila DSM 17132.</title>
        <authorList>
            <consortium name="US DOE Joint Genome Institute (JGI-PGF)"/>
            <person name="Lucas S."/>
            <person name="Copeland A."/>
            <person name="Lapidus A."/>
            <person name="Glavina del Rio T."/>
            <person name="Dalin E."/>
            <person name="Tice H."/>
            <person name="Bruce D."/>
            <person name="Goodwin L."/>
            <person name="Pitluck S."/>
            <person name="Kyrpides N."/>
            <person name="Mavromatis K."/>
            <person name="Ivanova N."/>
            <person name="Teshima H."/>
            <person name="Brettin T."/>
            <person name="Detter J.C."/>
            <person name="Han C."/>
            <person name="Tapia R."/>
            <person name="Land M."/>
            <person name="Hauser L."/>
            <person name="Markowitz V."/>
            <person name="Cheng J.-F."/>
            <person name="Hugenholtz P."/>
            <person name="Woyke T."/>
            <person name="Wu D."/>
            <person name="Tindall B."/>
            <person name="Pomrenke H.G."/>
            <person name="Brambilla E."/>
            <person name="Klenk H.-P."/>
            <person name="Eisen J.A."/>
        </authorList>
    </citation>
    <scope>NUCLEOTIDE SEQUENCE [LARGE SCALE GENOMIC DNA]</scope>
    <source>
        <strain>DSM 17132</strain>
    </source>
</reference>
<evidence type="ECO:0000256" key="2">
    <source>
        <dbReference type="ARBA" id="ARBA00022801"/>
    </source>
</evidence>
<proteinExistence type="inferred from homology"/>
<feature type="site" description="Plays an important role in maintaining the position of the catalytic nucleophile" evidence="7">
    <location>
        <position position="185"/>
    </location>
</feature>
<keyword evidence="4" id="KW-0964">Secreted</keyword>
<dbReference type="OrthoDB" id="9816550at2"/>
<dbReference type="Pfam" id="PF02156">
    <property type="entry name" value="Glyco_hydro_26"/>
    <property type="match status" value="1"/>
</dbReference>
<evidence type="ECO:0000256" key="3">
    <source>
        <dbReference type="ARBA" id="ARBA00023295"/>
    </source>
</evidence>
<dbReference type="InterPro" id="IPR016714">
    <property type="entry name" value="MANB/E"/>
</dbReference>
<accession>E4RXX9</accession>
<dbReference type="PRINTS" id="PR00739">
    <property type="entry name" value="GLHYDRLASE26"/>
</dbReference>
<dbReference type="InterPro" id="IPR017853">
    <property type="entry name" value="GH"/>
</dbReference>
<dbReference type="eggNOG" id="COG4124">
    <property type="taxonomic scope" value="Bacteria"/>
</dbReference>
<gene>
    <name evidence="10" type="ordered locus">Lbys_3427</name>
</gene>